<reference evidence="12" key="1">
    <citation type="submission" date="2014-06" db="EMBL/GenBank/DDBJ databases">
        <authorList>
            <person name="Winans N.J."/>
            <person name="Newell P.D."/>
            <person name="Douglas A.E."/>
        </authorList>
    </citation>
    <scope>NUCLEOTIDE SEQUENCE [LARGE SCALE GENOMIC DNA]</scope>
</reference>
<dbReference type="SMART" id="SM00987">
    <property type="entry name" value="UreE_C"/>
    <property type="match status" value="1"/>
</dbReference>
<dbReference type="SUPFAM" id="SSF52141">
    <property type="entry name" value="Uracil-DNA glycosylase-like"/>
    <property type="match status" value="1"/>
</dbReference>
<dbReference type="NCBIfam" id="TIGR00758">
    <property type="entry name" value="UDG_fam4"/>
    <property type="match status" value="1"/>
</dbReference>
<evidence type="ECO:0000256" key="3">
    <source>
        <dbReference type="ARBA" id="ARBA00022485"/>
    </source>
</evidence>
<keyword evidence="3" id="KW-0004">4Fe-4S</keyword>
<dbReference type="STRING" id="1236501.GCA_000613865_02587"/>
<dbReference type="GO" id="GO:0097506">
    <property type="term" value="F:deaminated base DNA N-glycosylase activity"/>
    <property type="evidence" value="ECO:0007669"/>
    <property type="project" value="UniProtKB-ARBA"/>
</dbReference>
<dbReference type="InterPro" id="IPR051536">
    <property type="entry name" value="UDG_Type-4/5"/>
</dbReference>
<keyword evidence="12" id="KW-1185">Reference proteome</keyword>
<dbReference type="SMART" id="SM00986">
    <property type="entry name" value="UDG"/>
    <property type="match status" value="1"/>
</dbReference>
<dbReference type="GO" id="GO:0051539">
    <property type="term" value="F:4 iron, 4 sulfur cluster binding"/>
    <property type="evidence" value="ECO:0007669"/>
    <property type="project" value="UniProtKB-KW"/>
</dbReference>
<evidence type="ECO:0000256" key="2">
    <source>
        <dbReference type="ARBA" id="ARBA00019403"/>
    </source>
</evidence>
<dbReference type="PANTHER" id="PTHR33693:SF9">
    <property type="entry name" value="TYPE-4 URACIL-DNA GLYCOSYLASE"/>
    <property type="match status" value="1"/>
</dbReference>
<dbReference type="InterPro" id="IPR036895">
    <property type="entry name" value="Uracil-DNA_glycosylase-like_sf"/>
</dbReference>
<proteinExistence type="inferred from homology"/>
<evidence type="ECO:0000313" key="11">
    <source>
        <dbReference type="EMBL" id="OUJ14084.1"/>
    </source>
</evidence>
<comment type="similarity">
    <text evidence="1">Belongs to the uracil-DNA glycosylase (UDG) superfamily. Type 4 (UDGa) family.</text>
</comment>
<evidence type="ECO:0000256" key="5">
    <source>
        <dbReference type="ARBA" id="ARBA00022763"/>
    </source>
</evidence>
<dbReference type="PANTHER" id="PTHR33693">
    <property type="entry name" value="TYPE-5 URACIL-DNA GLYCOSYLASE"/>
    <property type="match status" value="1"/>
</dbReference>
<dbReference type="AlphaFoldDB" id="A0A252BYR3"/>
<keyword evidence="8" id="KW-0411">Iron-sulfur</keyword>
<dbReference type="InterPro" id="IPR005273">
    <property type="entry name" value="Ura-DNA_glyco_family4"/>
</dbReference>
<keyword evidence="7" id="KW-0408">Iron</keyword>
<keyword evidence="5" id="KW-0227">DNA damage</keyword>
<dbReference type="RefSeq" id="WP_086637963.1">
    <property type="nucleotide sequence ID" value="NZ_JOPJ01000001.1"/>
</dbReference>
<evidence type="ECO:0000259" key="10">
    <source>
        <dbReference type="SMART" id="SM00986"/>
    </source>
</evidence>
<keyword evidence="4" id="KW-0479">Metal-binding</keyword>
<evidence type="ECO:0000313" key="12">
    <source>
        <dbReference type="Proteomes" id="UP000194931"/>
    </source>
</evidence>
<evidence type="ECO:0000256" key="4">
    <source>
        <dbReference type="ARBA" id="ARBA00022723"/>
    </source>
</evidence>
<dbReference type="InterPro" id="IPR005122">
    <property type="entry name" value="Uracil-DNA_glycosylase-like"/>
</dbReference>
<sequence length="427" mass="47744">MPEVVLAHQVDFATWHSASRYFVHLGTVPEALHWTVAPIGAEEQYGAGTAQTYPAPPPVLTLSRRFAVALGLALQLHDPARFARLYRIMYRLVHDGLELTDLHDPDLMWLRQSMVAVRADTVRFREAFSAFSMQQQTPAILQNTPEHYILEANARYCTQRNARPWQVVTPYRRMEWTGNALRFAAGTDAVPDEAAVQWQADGAGIWLGYALSVMQPQRKDVAEAPNLALLGAEAVDCRACALWEPASRTVFGEGPQNAKLMLVGEQPGDQEDQQGRPFVGPAGQVLDKALCEAGLQRHQVYVTNAVKHFHFIWKGSRRLHQKPQAEHVAACRVWLDAERRLVRPALLVMLGATAAQSVLQKPVTISATRSRLFHLEGETQGLVTVHPSYLLRLPDEASRQREYARFVEDLRLAAHYVGQADPCATEE</sequence>
<evidence type="ECO:0000256" key="7">
    <source>
        <dbReference type="ARBA" id="ARBA00023004"/>
    </source>
</evidence>
<dbReference type="Gene3D" id="3.40.470.10">
    <property type="entry name" value="Uracil-DNA glycosylase-like domain"/>
    <property type="match status" value="1"/>
</dbReference>
<comment type="caution">
    <text evidence="11">The sequence shown here is derived from an EMBL/GenBank/DDBJ whole genome shotgun (WGS) entry which is preliminary data.</text>
</comment>
<dbReference type="OrthoDB" id="5290748at2"/>
<dbReference type="NCBIfam" id="TIGR03914">
    <property type="entry name" value="UDG_fam_dom"/>
    <property type="match status" value="1"/>
</dbReference>
<evidence type="ECO:0000256" key="9">
    <source>
        <dbReference type="ARBA" id="ARBA00023204"/>
    </source>
</evidence>
<keyword evidence="9" id="KW-0234">DNA repair</keyword>
<dbReference type="Pfam" id="PF03167">
    <property type="entry name" value="UDG"/>
    <property type="match status" value="1"/>
</dbReference>
<dbReference type="GO" id="GO:0046872">
    <property type="term" value="F:metal ion binding"/>
    <property type="evidence" value="ECO:0007669"/>
    <property type="project" value="UniProtKB-KW"/>
</dbReference>
<feature type="domain" description="Uracil-DNA glycosylase-like" evidence="10">
    <location>
        <begin position="251"/>
        <end position="411"/>
    </location>
</feature>
<organism evidence="11 12">
    <name type="scientific">Acetobacter okinawensis</name>
    <dbReference type="NCBI Taxonomy" id="1076594"/>
    <lineage>
        <taxon>Bacteria</taxon>
        <taxon>Pseudomonadati</taxon>
        <taxon>Pseudomonadota</taxon>
        <taxon>Alphaproteobacteria</taxon>
        <taxon>Acetobacterales</taxon>
        <taxon>Acetobacteraceae</taxon>
        <taxon>Acetobacter</taxon>
    </lineage>
</organism>
<evidence type="ECO:0000256" key="1">
    <source>
        <dbReference type="ARBA" id="ARBA00006521"/>
    </source>
</evidence>
<dbReference type="GO" id="GO:0006281">
    <property type="term" value="P:DNA repair"/>
    <property type="evidence" value="ECO:0007669"/>
    <property type="project" value="UniProtKB-KW"/>
</dbReference>
<gene>
    <name evidence="11" type="ORF">HK26_00365</name>
</gene>
<dbReference type="Proteomes" id="UP000194931">
    <property type="component" value="Unassembled WGS sequence"/>
</dbReference>
<dbReference type="CDD" id="cd10030">
    <property type="entry name" value="UDG-F4_TTUDGA_SPO1dp_like"/>
    <property type="match status" value="1"/>
</dbReference>
<evidence type="ECO:0000256" key="6">
    <source>
        <dbReference type="ARBA" id="ARBA00022801"/>
    </source>
</evidence>
<protein>
    <recommendedName>
        <fullName evidence="2">Type-4 uracil-DNA glycosylase</fullName>
    </recommendedName>
</protein>
<name>A0A252BYR3_9PROT</name>
<accession>A0A252BYR3</accession>
<dbReference type="EMBL" id="JOPJ01000001">
    <property type="protein sequence ID" value="OUJ14084.1"/>
    <property type="molecule type" value="Genomic_DNA"/>
</dbReference>
<keyword evidence="6" id="KW-0378">Hydrolase</keyword>
<evidence type="ECO:0000256" key="8">
    <source>
        <dbReference type="ARBA" id="ARBA00023014"/>
    </source>
</evidence>